<evidence type="ECO:0000313" key="5">
    <source>
        <dbReference type="Proteomes" id="UP000039324"/>
    </source>
</evidence>
<evidence type="ECO:0000256" key="1">
    <source>
        <dbReference type="SAM" id="MobiDB-lite"/>
    </source>
</evidence>
<dbReference type="Pfam" id="PF07792">
    <property type="entry name" value="Afi1"/>
    <property type="match status" value="1"/>
</dbReference>
<evidence type="ECO:0000313" key="3">
    <source>
        <dbReference type="EMBL" id="CEP01783.1"/>
    </source>
</evidence>
<feature type="region of interest" description="Disordered" evidence="1">
    <location>
        <begin position="832"/>
        <end position="870"/>
    </location>
</feature>
<dbReference type="InterPro" id="IPR037516">
    <property type="entry name" value="Tripartite_DENN"/>
</dbReference>
<dbReference type="InterPro" id="IPR052809">
    <property type="entry name" value="Actin_polarity_regulatory"/>
</dbReference>
<dbReference type="GO" id="GO:0005886">
    <property type="term" value="C:plasma membrane"/>
    <property type="evidence" value="ECO:0007669"/>
    <property type="project" value="TreeGrafter"/>
</dbReference>
<name>A0A0G4J2D0_PLABS</name>
<dbReference type="OMA" id="EYTQHIV"/>
<reference evidence="3 5" key="1">
    <citation type="submission" date="2015-02" db="EMBL/GenBank/DDBJ databases">
        <authorList>
            <person name="Chooi Y.-H."/>
        </authorList>
    </citation>
    <scope>NUCLEOTIDE SEQUENCE [LARGE SCALE GENOMIC DNA]</scope>
    <source>
        <strain evidence="3">E3</strain>
    </source>
</reference>
<evidence type="ECO:0000313" key="4">
    <source>
        <dbReference type="EMBL" id="SPQ98407.1"/>
    </source>
</evidence>
<keyword evidence="4" id="KW-0496">Mitochondrion</keyword>
<geneLocation type="mitochondrion" evidence="4"/>
<proteinExistence type="predicted"/>
<feature type="region of interest" description="Disordered" evidence="1">
    <location>
        <begin position="733"/>
        <end position="794"/>
    </location>
</feature>
<keyword evidence="5" id="KW-1185">Reference proteome</keyword>
<dbReference type="EMBL" id="CDSF01000118">
    <property type="protein sequence ID" value="CEP01783.1"/>
    <property type="molecule type" value="Genomic_DNA"/>
</dbReference>
<protein>
    <recommendedName>
        <fullName evidence="2">UDENN domain-containing protein</fullName>
    </recommendedName>
</protein>
<dbReference type="PROSITE" id="PS50211">
    <property type="entry name" value="DENN"/>
    <property type="match status" value="1"/>
</dbReference>
<dbReference type="EMBL" id="OVEO01000009">
    <property type="protein sequence ID" value="SPQ98407.1"/>
    <property type="molecule type" value="Genomic_DNA"/>
</dbReference>
<reference evidence="4 6" key="2">
    <citation type="submission" date="2018-03" db="EMBL/GenBank/DDBJ databases">
        <authorList>
            <person name="Fogelqvist J."/>
        </authorList>
    </citation>
    <scope>NUCLEOTIDE SEQUENCE [LARGE SCALE GENOMIC DNA]</scope>
</reference>
<feature type="domain" description="UDENN" evidence="2">
    <location>
        <begin position="31"/>
        <end position="625"/>
    </location>
</feature>
<evidence type="ECO:0000259" key="2">
    <source>
        <dbReference type="PROSITE" id="PS50211"/>
    </source>
</evidence>
<dbReference type="Proteomes" id="UP000290189">
    <property type="component" value="Unassembled WGS sequence"/>
</dbReference>
<dbReference type="Pfam" id="PF08616">
    <property type="entry name" value="SPA"/>
    <property type="match status" value="1"/>
</dbReference>
<dbReference type="PANTHER" id="PTHR28245">
    <property type="entry name" value="ARF3-INTERACTING PROTEIN 1"/>
    <property type="match status" value="1"/>
</dbReference>
<dbReference type="PANTHER" id="PTHR28245:SF1">
    <property type="entry name" value="ARF3-INTERACTING PROTEIN 1"/>
    <property type="match status" value="1"/>
</dbReference>
<dbReference type="OrthoDB" id="66409at2759"/>
<dbReference type="STRING" id="37360.A0A0G4J2D0"/>
<evidence type="ECO:0000313" key="6">
    <source>
        <dbReference type="Proteomes" id="UP000290189"/>
    </source>
</evidence>
<dbReference type="InterPro" id="IPR012860">
    <property type="entry name" value="Afi1_N"/>
</dbReference>
<gene>
    <name evidence="3" type="ORF">PBRA_008725</name>
    <name evidence="4" type="ORF">PLBR_LOCUS5622</name>
</gene>
<sequence>MTDPATTESRSASLTDVSPRGVVAGPVPLVRYLVVAEFDIDKGSVLRCQYPQAVPGIAEASLAESMLPEGGHLHESDWTVFVIRPPAAATSPPDARLGTGTPAHANDANGEANRILPLQLQCQEEVCQFVIRAKCFVLDPADKQYGPIDEASDTSVVRFRVVRKVTRSSPPLYSLDVETPDSGAVLRSTTVGGDLRYSFRDEDLFAVIDFDQDTSLSVQFASQDDLLRFESVLCKVLDSTVGNVFSWDTADDAWQDAMLDPEIDNRFIRSRENDAATLVAINLVKTKKVQTVRRGAVVKAVAFVATRRYVDMFRPLMVKVLDEVFALPDGDHVGELLAGVFAAVNGAQCPSVEINPLHTRVVRSLCGYGDGCPSSPCEITIAGESFTLRVPIVDVFEEELGGVSVVQLVKTFGDGVMTLYNAAFVGRRILFLGHNLSAATVSKMVLATASLVHPLNGLLDRVFPYAHLTDLEFLQVPGFIAGVTNPIFANHWEWFDVLADIKEGTVSTSASQYANGGTAVVATGSLSPEKVGDGASTTSHEMIDAEVYAQMTSAGTATFGEEYTRAVLHDHTVSLLDQVYSRELFRDDNRRRISFDGNAARVQEFRIGPSFDPFDIRQRFGQCHSAFGRNLNTLRTSVRLMQVRRLPPRQMQAILEEIASRLQTEEHVWQMLELLPESRSGLLPIAVGLFSAKSVQASAFDLLRRIESVGVGAKAIDQLPMMVLMAYRRLKRRQRDDEQRQQQQQAQRATDDRIRQYPSSNSDRVKDGNGPPMWSKLHVRPASFQTDEATTTTTTTSLPFRLNIDTPTATMADKTVLSPALSTRRLTIDLVDSSDEDDGFGDVGSPRAAHLDVVSDDSSAYASDHGPARD</sequence>
<dbReference type="AlphaFoldDB" id="A0A0G4J2D0"/>
<dbReference type="GO" id="GO:0051666">
    <property type="term" value="P:actin cortical patch localization"/>
    <property type="evidence" value="ECO:0007669"/>
    <property type="project" value="TreeGrafter"/>
</dbReference>
<dbReference type="Proteomes" id="UP000039324">
    <property type="component" value="Unassembled WGS sequence"/>
</dbReference>
<organism evidence="3 5">
    <name type="scientific">Plasmodiophora brassicae</name>
    <name type="common">Clubroot disease agent</name>
    <dbReference type="NCBI Taxonomy" id="37360"/>
    <lineage>
        <taxon>Eukaryota</taxon>
        <taxon>Sar</taxon>
        <taxon>Rhizaria</taxon>
        <taxon>Endomyxa</taxon>
        <taxon>Phytomyxea</taxon>
        <taxon>Plasmodiophorida</taxon>
        <taxon>Plasmodiophoridae</taxon>
        <taxon>Plasmodiophora</taxon>
    </lineage>
</organism>
<accession>A0A0G4J2D0</accession>